<dbReference type="Proteomes" id="UP001524587">
    <property type="component" value="Unassembled WGS sequence"/>
</dbReference>
<reference evidence="1 2" key="1">
    <citation type="submission" date="2022-06" db="EMBL/GenBank/DDBJ databases">
        <title>Endosaccharibacter gen. nov., sp. nov., endophytic bacteria isolated from sugarcane.</title>
        <authorList>
            <person name="Pitiwittayakul N."/>
            <person name="Yukphan P."/>
            <person name="Charoenyingcharoen P."/>
            <person name="Tanasupawat S."/>
        </authorList>
    </citation>
    <scope>NUCLEOTIDE SEQUENCE [LARGE SCALE GENOMIC DNA]</scope>
    <source>
        <strain evidence="1 2">KSS8</strain>
    </source>
</reference>
<protein>
    <submittedName>
        <fullName evidence="1">Uncharacterized protein</fullName>
    </submittedName>
</protein>
<organism evidence="1 2">
    <name type="scientific">Endosaccharibacter trunci</name>
    <dbReference type="NCBI Taxonomy" id="2812733"/>
    <lineage>
        <taxon>Bacteria</taxon>
        <taxon>Pseudomonadati</taxon>
        <taxon>Pseudomonadota</taxon>
        <taxon>Alphaproteobacteria</taxon>
        <taxon>Acetobacterales</taxon>
        <taxon>Acetobacteraceae</taxon>
        <taxon>Endosaccharibacter</taxon>
    </lineage>
</organism>
<dbReference type="EMBL" id="JAMSKV010000001">
    <property type="protein sequence ID" value="MCQ8276888.1"/>
    <property type="molecule type" value="Genomic_DNA"/>
</dbReference>
<sequence>MIFSVLAGGAATPALAQHVVTDDEASKLTLDALTATPAPVVRHVVYHAPSRHSAHYSRTAQAHASSHAVVRNVAYKRLVHVSPAGKSGDHHGKRRRG</sequence>
<proteinExistence type="predicted"/>
<name>A0ABT1W4W3_9PROT</name>
<keyword evidence="2" id="KW-1185">Reference proteome</keyword>
<accession>A0ABT1W4W3</accession>
<evidence type="ECO:0000313" key="1">
    <source>
        <dbReference type="EMBL" id="MCQ8276888.1"/>
    </source>
</evidence>
<comment type="caution">
    <text evidence="1">The sequence shown here is derived from an EMBL/GenBank/DDBJ whole genome shotgun (WGS) entry which is preliminary data.</text>
</comment>
<evidence type="ECO:0000313" key="2">
    <source>
        <dbReference type="Proteomes" id="UP001524587"/>
    </source>
</evidence>
<gene>
    <name evidence="1" type="ORF">NFI95_00290</name>
</gene>